<dbReference type="EMBL" id="JAYGHY010000046">
    <property type="protein sequence ID" value="MEA5443343.1"/>
    <property type="molecule type" value="Genomic_DNA"/>
</dbReference>
<evidence type="ECO:0000313" key="2">
    <source>
        <dbReference type="EMBL" id="MEA5443343.1"/>
    </source>
</evidence>
<comment type="caution">
    <text evidence="2">The sequence shown here is derived from an EMBL/GenBank/DDBJ whole genome shotgun (WGS) entry which is preliminary data.</text>
</comment>
<organism evidence="2 3">
    <name type="scientific">Cyanobium gracile UHCC 0281</name>
    <dbReference type="NCBI Taxonomy" id="3110309"/>
    <lineage>
        <taxon>Bacteria</taxon>
        <taxon>Bacillati</taxon>
        <taxon>Cyanobacteriota</taxon>
        <taxon>Cyanophyceae</taxon>
        <taxon>Synechococcales</taxon>
        <taxon>Prochlorococcaceae</taxon>
        <taxon>Cyanobium</taxon>
    </lineage>
</organism>
<dbReference type="Proteomes" id="UP001302329">
    <property type="component" value="Unassembled WGS sequence"/>
</dbReference>
<accession>A0ABU5SY65</accession>
<reference evidence="2 3" key="1">
    <citation type="submission" date="2023-12" db="EMBL/GenBank/DDBJ databases">
        <title>Baltic Sea Cyanobacteria.</title>
        <authorList>
            <person name="Delbaje E."/>
            <person name="Fewer D.P."/>
            <person name="Shishido T.K."/>
        </authorList>
    </citation>
    <scope>NUCLEOTIDE SEQUENCE [LARGE SCALE GENOMIC DNA]</scope>
    <source>
        <strain evidence="2 3">UHCC 0281</strain>
    </source>
</reference>
<proteinExistence type="predicted"/>
<keyword evidence="3" id="KW-1185">Reference proteome</keyword>
<feature type="compositionally biased region" description="Basic and acidic residues" evidence="1">
    <location>
        <begin position="24"/>
        <end position="33"/>
    </location>
</feature>
<name>A0ABU5SY65_9CYAN</name>
<feature type="region of interest" description="Disordered" evidence="1">
    <location>
        <begin position="1"/>
        <end position="33"/>
    </location>
</feature>
<evidence type="ECO:0000256" key="1">
    <source>
        <dbReference type="SAM" id="MobiDB-lite"/>
    </source>
</evidence>
<gene>
    <name evidence="2" type="ORF">VB739_12330</name>
</gene>
<sequence length="60" mass="6392">MGQQQRHRYEQQGLPGTGVPAERYGPERPGPKLETLEQGQLQVAPLGPLFEGAPVEGGPG</sequence>
<evidence type="ECO:0000313" key="3">
    <source>
        <dbReference type="Proteomes" id="UP001302329"/>
    </source>
</evidence>
<dbReference type="RefSeq" id="WP_323357342.1">
    <property type="nucleotide sequence ID" value="NZ_JAYGHY010000046.1"/>
</dbReference>
<protein>
    <submittedName>
        <fullName evidence="2">Uncharacterized protein</fullName>
    </submittedName>
</protein>